<evidence type="ECO:0000313" key="4">
    <source>
        <dbReference type="Proteomes" id="UP000295404"/>
    </source>
</evidence>
<dbReference type="OrthoDB" id="121531at2157"/>
<sequence length="67" mass="7743">MSEVIDSVEIVHELKAIREDLDFIKSHMIDIDSIMTEDDNLSLNQYRSEKRAGTLISHEELKKELGL</sequence>
<dbReference type="Proteomes" id="UP000295404">
    <property type="component" value="Unassembled WGS sequence"/>
</dbReference>
<dbReference type="EMBL" id="OBDR01000011">
    <property type="protein sequence ID" value="SNY20734.1"/>
    <property type="molecule type" value="Genomic_DNA"/>
</dbReference>
<dbReference type="Proteomes" id="UP000217726">
    <property type="component" value="Unassembled WGS sequence"/>
</dbReference>
<dbReference type="EMBL" id="SMMS01000001">
    <property type="protein sequence ID" value="TCL11577.1"/>
    <property type="molecule type" value="Genomic_DNA"/>
</dbReference>
<reference evidence="1" key="2">
    <citation type="submission" date="2017-09" db="EMBL/GenBank/DDBJ databases">
        <authorList>
            <person name="Ehlers B."/>
            <person name="Leendertz F.H."/>
        </authorList>
    </citation>
    <scope>NUCLEOTIDE SEQUENCE [LARGE SCALE GENOMIC DNA]</scope>
    <source>
        <strain evidence="1">WG-1MB</strain>
    </source>
</reference>
<accession>A0A285GC33</accession>
<reference evidence="2 4" key="3">
    <citation type="submission" date="2019-03" db="EMBL/GenBank/DDBJ databases">
        <title>Subsurface microbial communities from deep shales in Ohio and West Virginia, USA.</title>
        <authorList>
            <person name="Wrighton K."/>
        </authorList>
    </citation>
    <scope>NUCLEOTIDE SEQUENCE [LARGE SCALE GENOMIC DNA]</scope>
    <source>
        <strain evidence="2 4">WG1_MB</strain>
    </source>
</reference>
<proteinExistence type="predicted"/>
<gene>
    <name evidence="2" type="ORF">C7960_0741</name>
    <name evidence="1" type="ORF">SAMN06295989_11162</name>
</gene>
<organism evidence="1 3">
    <name type="scientific">Methanohalophilus euhalobius</name>
    <dbReference type="NCBI Taxonomy" id="51203"/>
    <lineage>
        <taxon>Archaea</taxon>
        <taxon>Methanobacteriati</taxon>
        <taxon>Methanobacteriota</taxon>
        <taxon>Stenosarchaea group</taxon>
        <taxon>Methanomicrobia</taxon>
        <taxon>Methanosarcinales</taxon>
        <taxon>Methanosarcinaceae</taxon>
        <taxon>Methanohalophilus</taxon>
    </lineage>
</organism>
<evidence type="ECO:0000313" key="3">
    <source>
        <dbReference type="Proteomes" id="UP000217726"/>
    </source>
</evidence>
<evidence type="ECO:0000313" key="2">
    <source>
        <dbReference type="EMBL" id="TCL11577.1"/>
    </source>
</evidence>
<dbReference type="AlphaFoldDB" id="A0A285GC33"/>
<dbReference type="RefSeq" id="WP_096712837.1">
    <property type="nucleotide sequence ID" value="NZ_OBDR01000011.1"/>
</dbReference>
<name>A0A285GC33_9EURY</name>
<keyword evidence="3" id="KW-1185">Reference proteome</keyword>
<protein>
    <submittedName>
        <fullName evidence="1">Uncharacterized protein</fullName>
    </submittedName>
</protein>
<reference evidence="3" key="1">
    <citation type="submission" date="2017-09" db="EMBL/GenBank/DDBJ databases">
        <authorList>
            <person name="Varghese N."/>
            <person name="Submissions S."/>
        </authorList>
    </citation>
    <scope>NUCLEOTIDE SEQUENCE [LARGE SCALE GENOMIC DNA]</scope>
    <source>
        <strain evidence="3">WG-1MB</strain>
    </source>
</reference>
<evidence type="ECO:0000313" key="1">
    <source>
        <dbReference type="EMBL" id="SNY20734.1"/>
    </source>
</evidence>